<evidence type="ECO:0000256" key="1">
    <source>
        <dbReference type="ARBA" id="ARBA00022679"/>
    </source>
</evidence>
<dbReference type="GO" id="GO:0016740">
    <property type="term" value="F:transferase activity"/>
    <property type="evidence" value="ECO:0007669"/>
    <property type="project" value="UniProtKB-KW"/>
</dbReference>
<dbReference type="Gene3D" id="3.40.50.10540">
    <property type="entry name" value="Crotonobetainyl-coa:carnitine coa-transferase, domain 1"/>
    <property type="match status" value="1"/>
</dbReference>
<proteinExistence type="predicted"/>
<dbReference type="InterPro" id="IPR044855">
    <property type="entry name" value="CoA-Trfase_III_dom3_sf"/>
</dbReference>
<dbReference type="Proteomes" id="UP000706039">
    <property type="component" value="Unassembled WGS sequence"/>
</dbReference>
<sequence length="411" mass="42671">MSAQQSPRPLAGFRIVDLSRVLAGPWATQLLADLGAEVIKIERPARGDDSRSFGPPFLPAEDGAWTGASAMFLAANRGKRSLTLDLGREEGRALLRDLVATADVLVENFKVGTLARMGLDAATLRMINPGLIVCSITGYGQTGPYADRGGYDPVIQGLCGLMSVTGNPPEMPGGGPMKTGPSLVDIVTGLYAVIAIQAALIERGKDGPGVDLDLSLMDCGVAVMAQQAMHYALTGTPPRPIGTGANGGVPGGGYACADGHIMIAPGNDAGYARMCGAIGRGDLATDPRFVSNRDRLAHRDELLGILEPIFASWTVADLYAALLAADVPSGPVNDLAQVEADPQVVARGLFASRAGQDGRAVPQVASPLVYGGSRAMAEMPPPRLGQDNDALLAELGRDDEAREALRAANIV</sequence>
<dbReference type="InterPro" id="IPR003673">
    <property type="entry name" value="CoA-Trfase_fam_III"/>
</dbReference>
<dbReference type="RefSeq" id="WP_222988107.1">
    <property type="nucleotide sequence ID" value="NZ_JAINVV010000001.1"/>
</dbReference>
<evidence type="ECO:0000313" key="3">
    <source>
        <dbReference type="Proteomes" id="UP000706039"/>
    </source>
</evidence>
<dbReference type="InterPro" id="IPR050483">
    <property type="entry name" value="CoA-transferase_III_domain"/>
</dbReference>
<keyword evidence="3" id="KW-1185">Reference proteome</keyword>
<dbReference type="PANTHER" id="PTHR48207">
    <property type="entry name" value="SUCCINATE--HYDROXYMETHYLGLUTARATE COA-TRANSFERASE"/>
    <property type="match status" value="1"/>
</dbReference>
<accession>A0ABS7PI99</accession>
<dbReference type="EMBL" id="JAINVV010000001">
    <property type="protein sequence ID" value="MBY8821016.1"/>
    <property type="molecule type" value="Genomic_DNA"/>
</dbReference>
<evidence type="ECO:0000313" key="2">
    <source>
        <dbReference type="EMBL" id="MBY8821016.1"/>
    </source>
</evidence>
<dbReference type="Gene3D" id="3.30.1540.10">
    <property type="entry name" value="formyl-coa transferase, domain 3"/>
    <property type="match status" value="1"/>
</dbReference>
<gene>
    <name evidence="2" type="ORF">K7G82_01855</name>
</gene>
<keyword evidence="1 2" id="KW-0808">Transferase</keyword>
<protein>
    <submittedName>
        <fullName evidence="2">CoA transferase</fullName>
    </submittedName>
</protein>
<comment type="caution">
    <text evidence="2">The sequence shown here is derived from an EMBL/GenBank/DDBJ whole genome shotgun (WGS) entry which is preliminary data.</text>
</comment>
<dbReference type="SUPFAM" id="SSF89796">
    <property type="entry name" value="CoA-transferase family III (CaiB/BaiF)"/>
    <property type="match status" value="1"/>
</dbReference>
<organism evidence="2 3">
    <name type="scientific">Sphingomonas colocasiae</name>
    <dbReference type="NCBI Taxonomy" id="1848973"/>
    <lineage>
        <taxon>Bacteria</taxon>
        <taxon>Pseudomonadati</taxon>
        <taxon>Pseudomonadota</taxon>
        <taxon>Alphaproteobacteria</taxon>
        <taxon>Sphingomonadales</taxon>
        <taxon>Sphingomonadaceae</taxon>
        <taxon>Sphingomonas</taxon>
    </lineage>
</organism>
<dbReference type="InterPro" id="IPR023606">
    <property type="entry name" value="CoA-Trfase_III_dom_1_sf"/>
</dbReference>
<reference evidence="2 3" key="1">
    <citation type="submission" date="2021-08" db="EMBL/GenBank/DDBJ databases">
        <authorList>
            <person name="Tuo L."/>
        </authorList>
    </citation>
    <scope>NUCLEOTIDE SEQUENCE [LARGE SCALE GENOMIC DNA]</scope>
    <source>
        <strain evidence="2 3">JCM 31229</strain>
    </source>
</reference>
<name>A0ABS7PI99_9SPHN</name>
<dbReference type="PANTHER" id="PTHR48207:SF3">
    <property type="entry name" value="SUCCINATE--HYDROXYMETHYLGLUTARATE COA-TRANSFERASE"/>
    <property type="match status" value="1"/>
</dbReference>
<dbReference type="Pfam" id="PF02515">
    <property type="entry name" value="CoA_transf_3"/>
    <property type="match status" value="1"/>
</dbReference>